<accession>A0A0A9BEY4</accession>
<reference evidence="1" key="2">
    <citation type="journal article" date="2015" name="Data Brief">
        <title>Shoot transcriptome of the giant reed, Arundo donax.</title>
        <authorList>
            <person name="Barrero R.A."/>
            <person name="Guerrero F.D."/>
            <person name="Moolhuijzen P."/>
            <person name="Goolsby J.A."/>
            <person name="Tidwell J."/>
            <person name="Bellgard S.E."/>
            <person name="Bellgard M.I."/>
        </authorList>
    </citation>
    <scope>NUCLEOTIDE SEQUENCE</scope>
    <source>
        <tissue evidence="1">Shoot tissue taken approximately 20 cm above the soil surface</tissue>
    </source>
</reference>
<dbReference type="AlphaFoldDB" id="A0A0A9BEY4"/>
<reference evidence="1" key="1">
    <citation type="submission" date="2014-09" db="EMBL/GenBank/DDBJ databases">
        <authorList>
            <person name="Magalhaes I.L.F."/>
            <person name="Oliveira U."/>
            <person name="Santos F.R."/>
            <person name="Vidigal T.H.D.A."/>
            <person name="Brescovit A.D."/>
            <person name="Santos A.J."/>
        </authorList>
    </citation>
    <scope>NUCLEOTIDE SEQUENCE</scope>
    <source>
        <tissue evidence="1">Shoot tissue taken approximately 20 cm above the soil surface</tissue>
    </source>
</reference>
<name>A0A0A9BEY4_ARUDO</name>
<evidence type="ECO:0000313" key="1">
    <source>
        <dbReference type="EMBL" id="JAD62519.1"/>
    </source>
</evidence>
<organism evidence="1">
    <name type="scientific">Arundo donax</name>
    <name type="common">Giant reed</name>
    <name type="synonym">Donax arundinaceus</name>
    <dbReference type="NCBI Taxonomy" id="35708"/>
    <lineage>
        <taxon>Eukaryota</taxon>
        <taxon>Viridiplantae</taxon>
        <taxon>Streptophyta</taxon>
        <taxon>Embryophyta</taxon>
        <taxon>Tracheophyta</taxon>
        <taxon>Spermatophyta</taxon>
        <taxon>Magnoliopsida</taxon>
        <taxon>Liliopsida</taxon>
        <taxon>Poales</taxon>
        <taxon>Poaceae</taxon>
        <taxon>PACMAD clade</taxon>
        <taxon>Arundinoideae</taxon>
        <taxon>Arundineae</taxon>
        <taxon>Arundo</taxon>
    </lineage>
</organism>
<sequence length="40" mass="4595">MRVAWRHTLCTTCIQTNQTLRDLRAIAHTSMIHQWGSGAE</sequence>
<proteinExistence type="predicted"/>
<dbReference type="EMBL" id="GBRH01235376">
    <property type="protein sequence ID" value="JAD62519.1"/>
    <property type="molecule type" value="Transcribed_RNA"/>
</dbReference>
<protein>
    <submittedName>
        <fullName evidence="1">Uncharacterized protein</fullName>
    </submittedName>
</protein>